<dbReference type="CDD" id="cd07398">
    <property type="entry name" value="MPP_YbbF-LpxH"/>
    <property type="match status" value="1"/>
</dbReference>
<dbReference type="InterPro" id="IPR004843">
    <property type="entry name" value="Calcineurin-like_PHP"/>
</dbReference>
<dbReference type="UniPathway" id="UPA00359">
    <property type="reaction ID" value="UER00480"/>
</dbReference>
<keyword evidence="8 10" id="KW-0472">Membrane</keyword>
<evidence type="ECO:0000259" key="11">
    <source>
        <dbReference type="Pfam" id="PF00149"/>
    </source>
</evidence>
<feature type="binding site" evidence="10">
    <location>
        <position position="160"/>
    </location>
    <ligand>
        <name>substrate</name>
    </ligand>
</feature>
<keyword evidence="4 10" id="KW-0441">Lipid A biosynthesis</keyword>
<feature type="binding site" evidence="10">
    <location>
        <position position="197"/>
    </location>
    <ligand>
        <name>Mn(2+)</name>
        <dbReference type="ChEBI" id="CHEBI:29035"/>
        <label>1</label>
    </ligand>
</feature>
<dbReference type="InterPro" id="IPR043461">
    <property type="entry name" value="LpxH-like"/>
</dbReference>
<dbReference type="KEGG" id="emo:DM558_00850"/>
<keyword evidence="7 10" id="KW-0443">Lipid metabolism</keyword>
<dbReference type="EMBL" id="CP029822">
    <property type="protein sequence ID" value="AZS49414.1"/>
    <property type="molecule type" value="Genomic_DNA"/>
</dbReference>
<feature type="binding site" evidence="10">
    <location>
        <position position="79"/>
    </location>
    <ligand>
        <name>Mn(2+)</name>
        <dbReference type="ChEBI" id="CHEBI:29035"/>
        <label>2</label>
    </ligand>
</feature>
<evidence type="ECO:0000256" key="10">
    <source>
        <dbReference type="HAMAP-Rule" id="MF_00575"/>
    </source>
</evidence>
<sequence>MSVLLISDLHLSEERPDITEAFLFFLKHKTDHCERLYILGDFFDVWVGDDGMGVFEHRIANELNKLAEKGITIYLMHGNRDFAISSTFCRLANCTLLKDPTLVDFYGIPVLLSHGDFLCTQDIAYQRMRRLYRNSFVLFLLKRLPLIVRRYIGRKLRAKSRINKKNKAASIMDVTPQAVVELLEKYKVQFLIHGHTHRPAIHELMANQKPAKRIVLGDWEPNGTILKVTSGHFGLEKVY</sequence>
<evidence type="ECO:0000256" key="6">
    <source>
        <dbReference type="ARBA" id="ARBA00022801"/>
    </source>
</evidence>
<comment type="function">
    <text evidence="10">Hydrolyzes the pyrophosphate bond of UDP-2,3-diacylglucosamine to yield 2,3-diacylglucosamine 1-phosphate (lipid X) and UMP by catalyzing the attack of water at the alpha-P atom. Involved in the biosynthesis of lipid A, a phosphorylated glycolipid that anchors the lipopolysaccharide to the outer membrane of the cell.</text>
</comment>
<dbReference type="InterPro" id="IPR029052">
    <property type="entry name" value="Metallo-depent_PP-like"/>
</dbReference>
<dbReference type="PANTHER" id="PTHR34990:SF1">
    <property type="entry name" value="UDP-2,3-DIACYLGLUCOSAMINE HYDROLASE"/>
    <property type="match status" value="1"/>
</dbReference>
<dbReference type="SUPFAM" id="SSF56300">
    <property type="entry name" value="Metallo-dependent phosphatases"/>
    <property type="match status" value="1"/>
</dbReference>
<evidence type="ECO:0000256" key="5">
    <source>
        <dbReference type="ARBA" id="ARBA00022723"/>
    </source>
</evidence>
<feature type="binding site" evidence="10">
    <location>
        <position position="41"/>
    </location>
    <ligand>
        <name>Mn(2+)</name>
        <dbReference type="ChEBI" id="CHEBI:29035"/>
        <label>1</label>
    </ligand>
</feature>
<evidence type="ECO:0000313" key="12">
    <source>
        <dbReference type="EMBL" id="AZS49414.1"/>
    </source>
</evidence>
<dbReference type="RefSeq" id="WP_127161629.1">
    <property type="nucleotide sequence ID" value="NZ_CP029822.1"/>
</dbReference>
<keyword evidence="5 10" id="KW-0479">Metal-binding</keyword>
<dbReference type="HAMAP" id="MF_00575">
    <property type="entry name" value="LpxH"/>
    <property type="match status" value="1"/>
</dbReference>
<evidence type="ECO:0000256" key="8">
    <source>
        <dbReference type="ARBA" id="ARBA00023136"/>
    </source>
</evidence>
<keyword evidence="6 10" id="KW-0378">Hydrolase</keyword>
<dbReference type="GO" id="GO:0008758">
    <property type="term" value="F:UDP-2,3-diacylglucosamine hydrolase activity"/>
    <property type="evidence" value="ECO:0007669"/>
    <property type="project" value="UniProtKB-UniRule"/>
</dbReference>
<keyword evidence="1 10" id="KW-1003">Cell membrane</keyword>
<comment type="catalytic activity">
    <reaction evidence="10">
        <text>UDP-2-N,3-O-bis[(3R)-3-hydroxytetradecanoyl]-alpha-D-glucosamine + H2O = 2-N,3-O-bis[(3R)-3-hydroxytetradecanoyl]-alpha-D-glucosaminyl 1-phosphate + UMP + 2 H(+)</text>
        <dbReference type="Rhea" id="RHEA:25213"/>
        <dbReference type="ChEBI" id="CHEBI:15377"/>
        <dbReference type="ChEBI" id="CHEBI:15378"/>
        <dbReference type="ChEBI" id="CHEBI:57865"/>
        <dbReference type="ChEBI" id="CHEBI:57957"/>
        <dbReference type="ChEBI" id="CHEBI:78847"/>
        <dbReference type="EC" id="3.6.1.54"/>
    </reaction>
</comment>
<dbReference type="NCBIfam" id="NF003743">
    <property type="entry name" value="PRK05340.1"/>
    <property type="match status" value="1"/>
</dbReference>
<feature type="binding site" evidence="10">
    <location>
        <position position="167"/>
    </location>
    <ligand>
        <name>substrate</name>
    </ligand>
</feature>
<dbReference type="EC" id="3.6.1.54" evidence="10"/>
<dbReference type="GO" id="GO:0005737">
    <property type="term" value="C:cytoplasm"/>
    <property type="evidence" value="ECO:0007669"/>
    <property type="project" value="InterPro"/>
</dbReference>
<dbReference type="AlphaFoldDB" id="A0A3S9XAE8"/>
<dbReference type="Proteomes" id="UP000273143">
    <property type="component" value="Chromosome"/>
</dbReference>
<evidence type="ECO:0000256" key="3">
    <source>
        <dbReference type="ARBA" id="ARBA00022519"/>
    </source>
</evidence>
<dbReference type="PANTHER" id="PTHR34990">
    <property type="entry name" value="UDP-2,3-DIACYLGLUCOSAMINE HYDROLASE-RELATED"/>
    <property type="match status" value="1"/>
</dbReference>
<dbReference type="GO" id="GO:0009245">
    <property type="term" value="P:lipid A biosynthetic process"/>
    <property type="evidence" value="ECO:0007669"/>
    <property type="project" value="UniProtKB-UniRule"/>
</dbReference>
<dbReference type="InterPro" id="IPR010138">
    <property type="entry name" value="UDP-diacylglucosamine_Hdrlase"/>
</dbReference>
<evidence type="ECO:0000313" key="13">
    <source>
        <dbReference type="Proteomes" id="UP000273143"/>
    </source>
</evidence>
<feature type="binding site" evidence="10">
    <location>
        <position position="195"/>
    </location>
    <ligand>
        <name>Mn(2+)</name>
        <dbReference type="ChEBI" id="CHEBI:29035"/>
        <label>2</label>
    </ligand>
</feature>
<organism evidence="12 13">
    <name type="scientific">Entomomonas moraniae</name>
    <dbReference type="NCBI Taxonomy" id="2213226"/>
    <lineage>
        <taxon>Bacteria</taxon>
        <taxon>Pseudomonadati</taxon>
        <taxon>Pseudomonadota</taxon>
        <taxon>Gammaproteobacteria</taxon>
        <taxon>Pseudomonadales</taxon>
        <taxon>Pseudomonadaceae</taxon>
        <taxon>Entomomonas</taxon>
    </lineage>
</organism>
<comment type="subcellular location">
    <subcellularLocation>
        <location evidence="10">Cell inner membrane</location>
        <topology evidence="10">Peripheral membrane protein</topology>
        <orientation evidence="10">Cytoplasmic side</orientation>
    </subcellularLocation>
</comment>
<feature type="binding site" evidence="10">
    <location>
        <position position="164"/>
    </location>
    <ligand>
        <name>substrate</name>
    </ligand>
</feature>
<feature type="domain" description="Calcineurin-like phosphoesterase" evidence="11">
    <location>
        <begin position="1"/>
        <end position="199"/>
    </location>
</feature>
<protein>
    <recommendedName>
        <fullName evidence="10">UDP-2,3-diacylglucosamine hydrolase</fullName>
        <ecNumber evidence="10">3.6.1.54</ecNumber>
    </recommendedName>
    <alternativeName>
        <fullName evidence="10">UDP-2,3-diacylglucosamine diphosphatase</fullName>
    </alternativeName>
</protein>
<evidence type="ECO:0000256" key="2">
    <source>
        <dbReference type="ARBA" id="ARBA00022516"/>
    </source>
</evidence>
<name>A0A3S9XAE8_9GAMM</name>
<comment type="pathway">
    <text evidence="10">Glycolipid biosynthesis; lipid IV(A) biosynthesis; lipid IV(A) from (3R)-3-hydroxytetradecanoyl-[acyl-carrier-protein] and UDP-N-acetyl-alpha-D-glucosamine: step 4/6.</text>
</comment>
<proteinExistence type="inferred from homology"/>
<feature type="binding site" evidence="10">
    <location>
        <position position="195"/>
    </location>
    <ligand>
        <name>substrate</name>
    </ligand>
</feature>
<feature type="binding site" evidence="10">
    <location>
        <position position="8"/>
    </location>
    <ligand>
        <name>Mn(2+)</name>
        <dbReference type="ChEBI" id="CHEBI:29035"/>
        <label>1</label>
    </ligand>
</feature>
<reference evidence="13" key="1">
    <citation type="submission" date="2018-06" db="EMBL/GenBank/DDBJ databases">
        <title>Complete genome of Pseudomonas insecticola strain QZS01.</title>
        <authorList>
            <person name="Wang J."/>
            <person name="Su Q."/>
        </authorList>
    </citation>
    <scope>NUCLEOTIDE SEQUENCE [LARGE SCALE GENOMIC DNA]</scope>
    <source>
        <strain evidence="13">QZS01</strain>
    </source>
</reference>
<keyword evidence="2 10" id="KW-0444">Lipid biosynthesis</keyword>
<feature type="binding site" evidence="10">
    <location>
        <position position="122"/>
    </location>
    <ligand>
        <name>substrate</name>
    </ligand>
</feature>
<feature type="binding site" evidence="10">
    <location>
        <position position="41"/>
    </location>
    <ligand>
        <name>Mn(2+)</name>
        <dbReference type="ChEBI" id="CHEBI:29035"/>
        <label>2</label>
    </ligand>
</feature>
<keyword evidence="9 10" id="KW-0464">Manganese</keyword>
<evidence type="ECO:0000256" key="7">
    <source>
        <dbReference type="ARBA" id="ARBA00023098"/>
    </source>
</evidence>
<comment type="cofactor">
    <cofactor evidence="10">
        <name>Mn(2+)</name>
        <dbReference type="ChEBI" id="CHEBI:29035"/>
    </cofactor>
    <text evidence="10">Binds 2 Mn(2+) ions per subunit in a binuclear metal center.</text>
</comment>
<keyword evidence="13" id="KW-1185">Reference proteome</keyword>
<feature type="binding site" evidence="10">
    <location>
        <begin position="79"/>
        <end position="80"/>
    </location>
    <ligand>
        <name>substrate</name>
    </ligand>
</feature>
<keyword evidence="3 10" id="KW-0997">Cell inner membrane</keyword>
<dbReference type="NCBIfam" id="TIGR01854">
    <property type="entry name" value="lipid_A_lpxH"/>
    <property type="match status" value="1"/>
</dbReference>
<gene>
    <name evidence="10" type="primary">lpxH</name>
    <name evidence="12" type="ORF">DM558_00850</name>
</gene>
<dbReference type="GO" id="GO:0019897">
    <property type="term" value="C:extrinsic component of plasma membrane"/>
    <property type="evidence" value="ECO:0007669"/>
    <property type="project" value="UniProtKB-UniRule"/>
</dbReference>
<feature type="binding site" evidence="10">
    <location>
        <position position="10"/>
    </location>
    <ligand>
        <name>Mn(2+)</name>
        <dbReference type="ChEBI" id="CHEBI:29035"/>
        <label>1</label>
    </ligand>
</feature>
<evidence type="ECO:0000256" key="9">
    <source>
        <dbReference type="ARBA" id="ARBA00023211"/>
    </source>
</evidence>
<dbReference type="GO" id="GO:0030145">
    <property type="term" value="F:manganese ion binding"/>
    <property type="evidence" value="ECO:0007669"/>
    <property type="project" value="UniProtKB-UniRule"/>
</dbReference>
<feature type="binding site" evidence="10">
    <location>
        <position position="114"/>
    </location>
    <ligand>
        <name>Mn(2+)</name>
        <dbReference type="ChEBI" id="CHEBI:29035"/>
        <label>2</label>
    </ligand>
</feature>
<dbReference type="Pfam" id="PF00149">
    <property type="entry name" value="Metallophos"/>
    <property type="match status" value="1"/>
</dbReference>
<evidence type="ECO:0000256" key="4">
    <source>
        <dbReference type="ARBA" id="ARBA00022556"/>
    </source>
</evidence>
<dbReference type="Gene3D" id="3.60.21.10">
    <property type="match status" value="1"/>
</dbReference>
<accession>A0A3S9XAE8</accession>
<comment type="similarity">
    <text evidence="10">Belongs to the LpxH family.</text>
</comment>
<evidence type="ECO:0000256" key="1">
    <source>
        <dbReference type="ARBA" id="ARBA00022475"/>
    </source>
</evidence>